<name>A0A4U0ZDJ4_9ALTE</name>
<sequence length="102" mass="11682">MSIKHLELLRKALERKKWQFVQELPGNDYEISGYWEFARPNGNPKLLLAFEGLDDMSTLTIENAFGCHVVGQNEIGLYFGKVGKSFSEELDKFLQEVLKSVT</sequence>
<evidence type="ECO:0000313" key="2">
    <source>
        <dbReference type="Proteomes" id="UP000305471"/>
    </source>
</evidence>
<dbReference type="OrthoDB" id="6388203at2"/>
<proteinExistence type="predicted"/>
<dbReference type="RefSeq" id="WP_136780380.1">
    <property type="nucleotide sequence ID" value="NZ_SWCO01000001.1"/>
</dbReference>
<accession>A0A4U0ZDJ4</accession>
<keyword evidence="2" id="KW-1185">Reference proteome</keyword>
<dbReference type="AlphaFoldDB" id="A0A4U0ZDJ4"/>
<protein>
    <submittedName>
        <fullName evidence="1">Uncharacterized protein</fullName>
    </submittedName>
</protein>
<comment type="caution">
    <text evidence="1">The sequence shown here is derived from an EMBL/GenBank/DDBJ whole genome shotgun (WGS) entry which is preliminary data.</text>
</comment>
<reference evidence="1 2" key="1">
    <citation type="submission" date="2019-04" db="EMBL/GenBank/DDBJ databases">
        <title>Alteromonas portus sp. nov., an alginate lyase-excreting marine bacterium.</title>
        <authorList>
            <person name="Huang H."/>
            <person name="Mo K."/>
            <person name="Bao S."/>
        </authorList>
    </citation>
    <scope>NUCLEOTIDE SEQUENCE [LARGE SCALE GENOMIC DNA]</scope>
    <source>
        <strain evidence="1 2">HB161718</strain>
    </source>
</reference>
<gene>
    <name evidence="1" type="ORF">E5672_00025</name>
</gene>
<dbReference type="EMBL" id="SWCO01000001">
    <property type="protein sequence ID" value="TKB04520.1"/>
    <property type="molecule type" value="Genomic_DNA"/>
</dbReference>
<organism evidence="1 2">
    <name type="scientific">Alteromonas portus</name>
    <dbReference type="NCBI Taxonomy" id="2565549"/>
    <lineage>
        <taxon>Bacteria</taxon>
        <taxon>Pseudomonadati</taxon>
        <taxon>Pseudomonadota</taxon>
        <taxon>Gammaproteobacteria</taxon>
        <taxon>Alteromonadales</taxon>
        <taxon>Alteromonadaceae</taxon>
        <taxon>Alteromonas/Salinimonas group</taxon>
        <taxon>Alteromonas</taxon>
    </lineage>
</organism>
<evidence type="ECO:0000313" key="1">
    <source>
        <dbReference type="EMBL" id="TKB04520.1"/>
    </source>
</evidence>
<dbReference type="Proteomes" id="UP000305471">
    <property type="component" value="Unassembled WGS sequence"/>
</dbReference>